<organism evidence="2">
    <name type="scientific">uncultured Nocardioides sp</name>
    <dbReference type="NCBI Taxonomy" id="198441"/>
    <lineage>
        <taxon>Bacteria</taxon>
        <taxon>Bacillati</taxon>
        <taxon>Actinomycetota</taxon>
        <taxon>Actinomycetes</taxon>
        <taxon>Propionibacteriales</taxon>
        <taxon>Nocardioidaceae</taxon>
        <taxon>Nocardioides</taxon>
        <taxon>environmental samples</taxon>
    </lineage>
</organism>
<name>A0A6J4N5W5_9ACTN</name>
<accession>A0A6J4N5W5</accession>
<gene>
    <name evidence="2" type="ORF">AVDCRST_MAG32-1164</name>
</gene>
<protein>
    <recommendedName>
        <fullName evidence="3">DUF2269 family protein</fullName>
    </recommendedName>
</protein>
<feature type="transmembrane region" description="Helical" evidence="1">
    <location>
        <begin position="38"/>
        <end position="62"/>
    </location>
</feature>
<evidence type="ECO:0000313" key="2">
    <source>
        <dbReference type="EMBL" id="CAA9375697.1"/>
    </source>
</evidence>
<keyword evidence="1" id="KW-1133">Transmembrane helix</keyword>
<dbReference type="AlphaFoldDB" id="A0A6J4N5W5"/>
<feature type="transmembrane region" description="Helical" evidence="1">
    <location>
        <begin position="68"/>
        <end position="88"/>
    </location>
</feature>
<dbReference type="EMBL" id="CADCUM010000056">
    <property type="protein sequence ID" value="CAA9375697.1"/>
    <property type="molecule type" value="Genomic_DNA"/>
</dbReference>
<feature type="transmembrane region" description="Helical" evidence="1">
    <location>
        <begin position="6"/>
        <end position="26"/>
    </location>
</feature>
<keyword evidence="1" id="KW-0812">Transmembrane</keyword>
<feature type="transmembrane region" description="Helical" evidence="1">
    <location>
        <begin position="118"/>
        <end position="137"/>
    </location>
</feature>
<reference evidence="2" key="1">
    <citation type="submission" date="2020-02" db="EMBL/GenBank/DDBJ databases">
        <authorList>
            <person name="Meier V. D."/>
        </authorList>
    </citation>
    <scope>NUCLEOTIDE SEQUENCE</scope>
    <source>
        <strain evidence="2">AVDCRST_MAG32</strain>
    </source>
</reference>
<evidence type="ECO:0008006" key="3">
    <source>
        <dbReference type="Google" id="ProtNLM"/>
    </source>
</evidence>
<evidence type="ECO:0000256" key="1">
    <source>
        <dbReference type="SAM" id="Phobius"/>
    </source>
</evidence>
<keyword evidence="1" id="KW-0472">Membrane</keyword>
<sequence length="138" mass="14416">MTKFVMALFVIQVVGGLFQMGTLMTAGSRNSTARASRLPDLLVFSHAVLGFLAAGLWVGQLLTGDDRFAWVTLAVVALSIAGGTVMFLKTELGSETLDRPAADPADVRVAEKQIPKTVLHGHGLGAAVLAVCVLVVAL</sequence>
<proteinExistence type="predicted"/>